<comment type="subcellular location">
    <subcellularLocation>
        <location evidence="1">Nucleus</location>
    </subcellularLocation>
</comment>
<dbReference type="Pfam" id="PF14327">
    <property type="entry name" value="CSTF2_hinge"/>
    <property type="match status" value="1"/>
</dbReference>
<dbReference type="AlphaFoldDB" id="A0A9P8T1W2"/>
<dbReference type="GO" id="GO:0005847">
    <property type="term" value="C:mRNA cleavage and polyadenylation specificity factor complex"/>
    <property type="evidence" value="ECO:0007669"/>
    <property type="project" value="TreeGrafter"/>
</dbReference>
<dbReference type="Pfam" id="PF00076">
    <property type="entry name" value="RRM_1"/>
    <property type="match status" value="1"/>
</dbReference>
<dbReference type="InterPro" id="IPR035979">
    <property type="entry name" value="RBD_domain_sf"/>
</dbReference>
<feature type="region of interest" description="Disordered" evidence="4">
    <location>
        <begin position="129"/>
        <end position="168"/>
    </location>
</feature>
<dbReference type="Proteomes" id="UP000769157">
    <property type="component" value="Unassembled WGS sequence"/>
</dbReference>
<dbReference type="InterPro" id="IPR025742">
    <property type="entry name" value="CSTF2_hinge"/>
</dbReference>
<proteinExistence type="predicted"/>
<dbReference type="PROSITE" id="PS50102">
    <property type="entry name" value="RRM"/>
    <property type="match status" value="1"/>
</dbReference>
<protein>
    <recommendedName>
        <fullName evidence="5">RRM domain-containing protein</fullName>
    </recommendedName>
</protein>
<dbReference type="Gene3D" id="3.30.70.330">
    <property type="match status" value="1"/>
</dbReference>
<feature type="domain" description="RRM" evidence="5">
    <location>
        <begin position="15"/>
        <end position="93"/>
    </location>
</feature>
<dbReference type="GO" id="GO:0003729">
    <property type="term" value="F:mRNA binding"/>
    <property type="evidence" value="ECO:0007669"/>
    <property type="project" value="TreeGrafter"/>
</dbReference>
<dbReference type="InterPro" id="IPR038192">
    <property type="entry name" value="CSTF_C_sf"/>
</dbReference>
<dbReference type="GeneID" id="70237545"/>
<dbReference type="SUPFAM" id="SSF54928">
    <property type="entry name" value="RNA-binding domain, RBD"/>
    <property type="match status" value="1"/>
</dbReference>
<accession>A0A9P8T1W2</accession>
<dbReference type="EMBL" id="JAEUBE010000378">
    <property type="protein sequence ID" value="KAH3662330.1"/>
    <property type="molecule type" value="Genomic_DNA"/>
</dbReference>
<keyword evidence="2" id="KW-0539">Nucleus</keyword>
<sequence length="443" mass="47504">MSTKPQPQVSNNSSCVLYLGAIPYNWDVEIIKSVVCGSGPVVDVRCMMDNASKNKGFCFVEYATPDAATRALQILSKIKIEGRKKLRIELSKEGLRNPVPGQKPELQLSRNFLPSNVILPQEMLTANPNLPPQYNTYQQPVPSSGASSSSSASTPSASANNPFGSRFAGQNSDMLATISSNPQLQQMVSQMISNGMDMTQIGNVVQQFNRQQSGSGSQSNGSSQFMPTNLSMASQFLPLPQQSQQPIYAKDKVSEILATIPPGILIELLAKLKLIVSGPSPNYTEAAQILHSNPKLAVAAAQSLLLMGVVDLDVINQSMSAQPQAGTAAAAATPAAPSQASVPAREPVAMPATFSPFNPTSHQSTPSPVSTQQAPATTPSPINPEKINPDWLGLPRETINKLMHINEQEASLIVQVLKLTPQQIDILPDNERVMANQIRAQYL</sequence>
<evidence type="ECO:0000256" key="2">
    <source>
        <dbReference type="ARBA" id="ARBA00023242"/>
    </source>
</evidence>
<dbReference type="Gene3D" id="1.10.20.70">
    <property type="entry name" value="Transcription termination and cleavage factor, C-terminal domain"/>
    <property type="match status" value="1"/>
</dbReference>
<dbReference type="OrthoDB" id="272703at2759"/>
<dbReference type="CDD" id="cd00590">
    <property type="entry name" value="RRM_SF"/>
    <property type="match status" value="1"/>
</dbReference>
<feature type="compositionally biased region" description="Polar residues" evidence="4">
    <location>
        <begin position="129"/>
        <end position="142"/>
    </location>
</feature>
<keyword evidence="7" id="KW-1185">Reference proteome</keyword>
<evidence type="ECO:0000313" key="6">
    <source>
        <dbReference type="EMBL" id="KAH3662330.1"/>
    </source>
</evidence>
<comment type="caution">
    <text evidence="6">The sequence shown here is derived from an EMBL/GenBank/DDBJ whole genome shotgun (WGS) entry which is preliminary data.</text>
</comment>
<evidence type="ECO:0000256" key="4">
    <source>
        <dbReference type="SAM" id="MobiDB-lite"/>
    </source>
</evidence>
<evidence type="ECO:0000256" key="3">
    <source>
        <dbReference type="PROSITE-ProRule" id="PRU00176"/>
    </source>
</evidence>
<dbReference type="Gene3D" id="1.25.40.630">
    <property type="match status" value="1"/>
</dbReference>
<dbReference type="RefSeq" id="XP_046059419.1">
    <property type="nucleotide sequence ID" value="XM_046206778.1"/>
</dbReference>
<keyword evidence="3" id="KW-0694">RNA-binding</keyword>
<evidence type="ECO:0000313" key="7">
    <source>
        <dbReference type="Proteomes" id="UP000769157"/>
    </source>
</evidence>
<dbReference type="Pfam" id="PF14304">
    <property type="entry name" value="CSTF_C"/>
    <property type="match status" value="1"/>
</dbReference>
<feature type="compositionally biased region" description="Low complexity" evidence="4">
    <location>
        <begin position="143"/>
        <end position="159"/>
    </location>
</feature>
<organism evidence="6 7">
    <name type="scientific">Ogataea philodendri</name>
    <dbReference type="NCBI Taxonomy" id="1378263"/>
    <lineage>
        <taxon>Eukaryota</taxon>
        <taxon>Fungi</taxon>
        <taxon>Dikarya</taxon>
        <taxon>Ascomycota</taxon>
        <taxon>Saccharomycotina</taxon>
        <taxon>Pichiomycetes</taxon>
        <taxon>Pichiales</taxon>
        <taxon>Pichiaceae</taxon>
        <taxon>Ogataea</taxon>
    </lineage>
</organism>
<dbReference type="PANTHER" id="PTHR45735">
    <property type="entry name" value="CLEAVAGE STIMULATION FACTOR SUBUNIT 2"/>
    <property type="match status" value="1"/>
</dbReference>
<evidence type="ECO:0000259" key="5">
    <source>
        <dbReference type="PROSITE" id="PS50102"/>
    </source>
</evidence>
<evidence type="ECO:0000256" key="1">
    <source>
        <dbReference type="ARBA" id="ARBA00004123"/>
    </source>
</evidence>
<gene>
    <name evidence="6" type="ORF">OGAPHI_005581</name>
</gene>
<dbReference type="InterPro" id="IPR012677">
    <property type="entry name" value="Nucleotide-bd_a/b_plait_sf"/>
</dbReference>
<name>A0A9P8T1W2_9ASCO</name>
<dbReference type="GO" id="GO:0031124">
    <property type="term" value="P:mRNA 3'-end processing"/>
    <property type="evidence" value="ECO:0007669"/>
    <property type="project" value="InterPro"/>
</dbReference>
<dbReference type="InterPro" id="IPR026896">
    <property type="entry name" value="CSTF_C"/>
</dbReference>
<reference evidence="6" key="1">
    <citation type="journal article" date="2021" name="Open Biol.">
        <title>Shared evolutionary footprints suggest mitochondrial oxidative damage underlies multiple complex I losses in fungi.</title>
        <authorList>
            <person name="Schikora-Tamarit M.A."/>
            <person name="Marcet-Houben M."/>
            <person name="Nosek J."/>
            <person name="Gabaldon T."/>
        </authorList>
    </citation>
    <scope>NUCLEOTIDE SEQUENCE</scope>
    <source>
        <strain evidence="6">CBS6075</strain>
    </source>
</reference>
<dbReference type="PANTHER" id="PTHR45735:SF2">
    <property type="entry name" value="CLEAVAGE STIMULATION FACTOR SUBUNIT 2"/>
    <property type="match status" value="1"/>
</dbReference>
<reference evidence="6" key="2">
    <citation type="submission" date="2021-01" db="EMBL/GenBank/DDBJ databases">
        <authorList>
            <person name="Schikora-Tamarit M.A."/>
        </authorList>
    </citation>
    <scope>NUCLEOTIDE SEQUENCE</scope>
    <source>
        <strain evidence="6">CBS6075</strain>
    </source>
</reference>
<dbReference type="SMART" id="SM00360">
    <property type="entry name" value="RRM"/>
    <property type="match status" value="1"/>
</dbReference>
<feature type="compositionally biased region" description="Polar residues" evidence="4">
    <location>
        <begin position="355"/>
        <end position="380"/>
    </location>
</feature>
<dbReference type="InterPro" id="IPR000504">
    <property type="entry name" value="RRM_dom"/>
</dbReference>
<feature type="region of interest" description="Disordered" evidence="4">
    <location>
        <begin position="350"/>
        <end position="389"/>
    </location>
</feature>